<organism evidence="1 2">
    <name type="scientific">Mytilus galloprovincialis</name>
    <name type="common">Mediterranean mussel</name>
    <dbReference type="NCBI Taxonomy" id="29158"/>
    <lineage>
        <taxon>Eukaryota</taxon>
        <taxon>Metazoa</taxon>
        <taxon>Spiralia</taxon>
        <taxon>Lophotrochozoa</taxon>
        <taxon>Mollusca</taxon>
        <taxon>Bivalvia</taxon>
        <taxon>Autobranchia</taxon>
        <taxon>Pteriomorphia</taxon>
        <taxon>Mytilida</taxon>
        <taxon>Mytiloidea</taxon>
        <taxon>Mytilidae</taxon>
        <taxon>Mytilinae</taxon>
        <taxon>Mytilus</taxon>
    </lineage>
</organism>
<name>A0A8B6BW46_MYTGA</name>
<reference evidence="1" key="1">
    <citation type="submission" date="2018-11" db="EMBL/GenBank/DDBJ databases">
        <authorList>
            <person name="Alioto T."/>
            <person name="Alioto T."/>
        </authorList>
    </citation>
    <scope>NUCLEOTIDE SEQUENCE</scope>
</reference>
<dbReference type="Proteomes" id="UP000596742">
    <property type="component" value="Unassembled WGS sequence"/>
</dbReference>
<accession>A0A8B6BW46</accession>
<dbReference type="OrthoDB" id="6114600at2759"/>
<evidence type="ECO:0008006" key="3">
    <source>
        <dbReference type="Google" id="ProtNLM"/>
    </source>
</evidence>
<evidence type="ECO:0000313" key="2">
    <source>
        <dbReference type="Proteomes" id="UP000596742"/>
    </source>
</evidence>
<gene>
    <name evidence="1" type="ORF">MGAL_10B009973</name>
</gene>
<dbReference type="AlphaFoldDB" id="A0A8B6BW46"/>
<keyword evidence="2" id="KW-1185">Reference proteome</keyword>
<dbReference type="EMBL" id="UYJE01000762">
    <property type="protein sequence ID" value="VDH96118.1"/>
    <property type="molecule type" value="Genomic_DNA"/>
</dbReference>
<proteinExistence type="predicted"/>
<sequence length="211" mass="24418">MSVEDRRRYITVVSAIFEIVQPLLRTMLENYYSNKGHGSLQVFLNTQLVIHILFHLRHRKAFCCEDNLSCRTNSTLPLIKCQWNLLYTENAGQPCHNCHCKFKANQVQINELDTTLASLILLNCCHLGPSEETAVLKLRRYKNEYLSHSINGTIDETEYKSLWTDLTTLVLQIDSTKQKDLIRIEKKTRDEGASSRYSTDVNKNQVGNFDF</sequence>
<comment type="caution">
    <text evidence="1">The sequence shown here is derived from an EMBL/GenBank/DDBJ whole genome shotgun (WGS) entry which is preliminary data.</text>
</comment>
<protein>
    <recommendedName>
        <fullName evidence="3">DZIP3-like HEPN domain-containing protein</fullName>
    </recommendedName>
</protein>
<evidence type="ECO:0000313" key="1">
    <source>
        <dbReference type="EMBL" id="VDH96118.1"/>
    </source>
</evidence>